<comment type="pathway">
    <text evidence="2">Cell wall biogenesis; peptidoglycan biosynthesis.</text>
</comment>
<accession>A0A4R9GIG7</accession>
<dbReference type="InterPro" id="IPR023346">
    <property type="entry name" value="Lysozyme-like_dom_sf"/>
</dbReference>
<dbReference type="GO" id="GO:0006508">
    <property type="term" value="P:proteolysis"/>
    <property type="evidence" value="ECO:0007669"/>
    <property type="project" value="UniProtKB-KW"/>
</dbReference>
<evidence type="ECO:0000256" key="13">
    <source>
        <dbReference type="ARBA" id="ARBA00022989"/>
    </source>
</evidence>
<dbReference type="InterPro" id="IPR012338">
    <property type="entry name" value="Beta-lactam/transpept-like"/>
</dbReference>
<evidence type="ECO:0000256" key="9">
    <source>
        <dbReference type="ARBA" id="ARBA00022692"/>
    </source>
</evidence>
<dbReference type="InterPro" id="IPR001460">
    <property type="entry name" value="PCN-bd_Tpept"/>
</dbReference>
<dbReference type="RefSeq" id="WP_135767895.1">
    <property type="nucleotide sequence ID" value="NZ_RQET01000004.1"/>
</dbReference>
<evidence type="ECO:0000256" key="17">
    <source>
        <dbReference type="ARBA" id="ARBA00044770"/>
    </source>
</evidence>
<evidence type="ECO:0000259" key="21">
    <source>
        <dbReference type="Pfam" id="PF00905"/>
    </source>
</evidence>
<dbReference type="Pfam" id="PF00912">
    <property type="entry name" value="Transgly"/>
    <property type="match status" value="1"/>
</dbReference>
<comment type="similarity">
    <text evidence="4">In the N-terminal section; belongs to the glycosyltransferase 51 family.</text>
</comment>
<keyword evidence="13 20" id="KW-1133">Transmembrane helix</keyword>
<keyword evidence="24" id="KW-1185">Reference proteome</keyword>
<dbReference type="EMBL" id="RQET01000004">
    <property type="protein sequence ID" value="TGK12497.1"/>
    <property type="molecule type" value="Genomic_DNA"/>
</dbReference>
<keyword evidence="12" id="KW-0573">Peptidoglycan synthesis</keyword>
<gene>
    <name evidence="23" type="ORF">EHO60_09700</name>
</gene>
<keyword evidence="11" id="KW-0133">Cell shape</keyword>
<evidence type="ECO:0000313" key="24">
    <source>
        <dbReference type="Proteomes" id="UP000298458"/>
    </source>
</evidence>
<evidence type="ECO:0000256" key="18">
    <source>
        <dbReference type="ARBA" id="ARBA00049902"/>
    </source>
</evidence>
<evidence type="ECO:0000256" key="12">
    <source>
        <dbReference type="ARBA" id="ARBA00022984"/>
    </source>
</evidence>
<keyword evidence="7" id="KW-0328">Glycosyltransferase</keyword>
<keyword evidence="8" id="KW-0808">Transferase</keyword>
<dbReference type="Proteomes" id="UP000298458">
    <property type="component" value="Unassembled WGS sequence"/>
</dbReference>
<dbReference type="GO" id="GO:0008658">
    <property type="term" value="F:penicillin binding"/>
    <property type="evidence" value="ECO:0007669"/>
    <property type="project" value="InterPro"/>
</dbReference>
<sequence length="819" mass="90576">MNLFSDGIHRTTKILLGIALAGGLFFGYILSEVDEGGELAMLASYQPTTPTRLYDNNGIVFAELYRHKQQLLKYQDIPPHVIQAFLSVEDNNFFNHFGIDFIAIGRAAIVNVLSGRIKQGGSTLTQQLAKTVLQNRKRSFIRKFVEALFTLQIEQEYSKEEILEIYFNLIYLGHGTTGLASAADVYFHKDVTDLDVAEAALLARLPKAPVEYSPYKNPAAAKRAHLEVLKLMAGQGFLPADKVRTIHDEFWEKYWPVVITQSPSQSTWGTKLNRAPHFTEFVRQKLLKVLGEDRLYNGGLKIYTTLDIRKQEIAQEELRKVLKKHDDLVSGVTVNYAGGADRSLVGLYGLLGTVFPVGVPFVSKLDEKANFRVALEKDLIDAVDLLALFTPEAENESSAFTEFQKRSAVFGKNLHVEGAAITIDHTNGYIQTMVGGYEFTPKNQFNRAVQARRQTGSSFKPFVYGAAIAERAVGSGTGIMDAPLTTLTEEGEGWSPQDFDGDFQGMVPLSRALSLSLNIVSVQVLLRTGADAVIDFASRLTKADKSRFPSSPALALGIAELTPYEMAVGYSIVANKGRNVIPFAVRYVIDQSGNVIYNEEERVRQELEKEREDGSIQVISEGTAYILRKMLMMVAMAGTATDGLRNPEKGNYRGVAAGKTGSTSSFTNAWYCGFDPRSTTVIWMGFDKSSISLGRGQAASVLAVPVWGRMYNRFYGGQGYPEFGNEHGEDPAPEEVQNGGTCAYNGLTPKPGVCPLTQNLTLKPITVAGVTKSVQGNRQCDGDRDHHRSIDFREFLQQEYQISDEEIGKTERKFKPKTD</sequence>
<evidence type="ECO:0000256" key="5">
    <source>
        <dbReference type="ARBA" id="ARBA00022645"/>
    </source>
</evidence>
<name>A0A4R9GIG7_9LEPT</name>
<evidence type="ECO:0000256" key="15">
    <source>
        <dbReference type="ARBA" id="ARBA00023268"/>
    </source>
</evidence>
<evidence type="ECO:0000256" key="20">
    <source>
        <dbReference type="SAM" id="Phobius"/>
    </source>
</evidence>
<dbReference type="GO" id="GO:0004180">
    <property type="term" value="F:carboxypeptidase activity"/>
    <property type="evidence" value="ECO:0007669"/>
    <property type="project" value="UniProtKB-KW"/>
</dbReference>
<dbReference type="Gene3D" id="1.10.3810.10">
    <property type="entry name" value="Biosynthetic peptidoglycan transglycosylase-like"/>
    <property type="match status" value="1"/>
</dbReference>
<dbReference type="GO" id="GO:0071555">
    <property type="term" value="P:cell wall organization"/>
    <property type="evidence" value="ECO:0007669"/>
    <property type="project" value="UniProtKB-KW"/>
</dbReference>
<dbReference type="FunFam" id="1.10.3810.10:FF:000003">
    <property type="entry name" value="Penicillin-binding protein 1a"/>
    <property type="match status" value="1"/>
</dbReference>
<dbReference type="PANTHER" id="PTHR32282:SF27">
    <property type="entry name" value="PENICILLIN-BINDING PROTEIN 1A"/>
    <property type="match status" value="1"/>
</dbReference>
<comment type="catalytic activity">
    <reaction evidence="18">
        <text>[GlcNAc-(1-&gt;4)-Mur2Ac(oyl-L-Ala-gamma-D-Glu-L-Lys-D-Ala-D-Ala)](n)-di-trans,octa-cis-undecaprenyl diphosphate + beta-D-GlcNAc-(1-&gt;4)-Mur2Ac(oyl-L-Ala-gamma-D-Glu-L-Lys-D-Ala-D-Ala)-di-trans,octa-cis-undecaprenyl diphosphate = [GlcNAc-(1-&gt;4)-Mur2Ac(oyl-L-Ala-gamma-D-Glu-L-Lys-D-Ala-D-Ala)](n+1)-di-trans,octa-cis-undecaprenyl diphosphate + di-trans,octa-cis-undecaprenyl diphosphate + H(+)</text>
        <dbReference type="Rhea" id="RHEA:23708"/>
        <dbReference type="Rhea" id="RHEA-COMP:9602"/>
        <dbReference type="Rhea" id="RHEA-COMP:9603"/>
        <dbReference type="ChEBI" id="CHEBI:15378"/>
        <dbReference type="ChEBI" id="CHEBI:58405"/>
        <dbReference type="ChEBI" id="CHEBI:60033"/>
        <dbReference type="ChEBI" id="CHEBI:78435"/>
        <dbReference type="EC" id="2.4.99.28"/>
    </reaction>
</comment>
<dbReference type="PANTHER" id="PTHR32282">
    <property type="entry name" value="BINDING PROTEIN TRANSPEPTIDASE, PUTATIVE-RELATED"/>
    <property type="match status" value="1"/>
</dbReference>
<dbReference type="InterPro" id="IPR050396">
    <property type="entry name" value="Glycosyltr_51/Transpeptidase"/>
</dbReference>
<dbReference type="GO" id="GO:0008360">
    <property type="term" value="P:regulation of cell shape"/>
    <property type="evidence" value="ECO:0007669"/>
    <property type="project" value="UniProtKB-KW"/>
</dbReference>
<comment type="similarity">
    <text evidence="3">In the C-terminal section; belongs to the transpeptidase family.</text>
</comment>
<dbReference type="InterPro" id="IPR036950">
    <property type="entry name" value="PBP_transglycosylase"/>
</dbReference>
<keyword evidence="9 20" id="KW-0812">Transmembrane</keyword>
<evidence type="ECO:0000256" key="1">
    <source>
        <dbReference type="ARBA" id="ARBA00004370"/>
    </source>
</evidence>
<feature type="domain" description="Glycosyl transferase family 51" evidence="22">
    <location>
        <begin position="60"/>
        <end position="232"/>
    </location>
</feature>
<dbReference type="GO" id="GO:0008955">
    <property type="term" value="F:peptidoglycan glycosyltransferase activity"/>
    <property type="evidence" value="ECO:0007669"/>
    <property type="project" value="UniProtKB-EC"/>
</dbReference>
<dbReference type="SUPFAM" id="SSF53955">
    <property type="entry name" value="Lysozyme-like"/>
    <property type="match status" value="1"/>
</dbReference>
<comment type="caution">
    <text evidence="23">The sequence shown here is derived from an EMBL/GenBank/DDBJ whole genome shotgun (WGS) entry which is preliminary data.</text>
</comment>
<evidence type="ECO:0000313" key="23">
    <source>
        <dbReference type="EMBL" id="TGK12497.1"/>
    </source>
</evidence>
<evidence type="ECO:0000256" key="2">
    <source>
        <dbReference type="ARBA" id="ARBA00004752"/>
    </source>
</evidence>
<dbReference type="GO" id="GO:0030288">
    <property type="term" value="C:outer membrane-bounded periplasmic space"/>
    <property type="evidence" value="ECO:0007669"/>
    <property type="project" value="TreeGrafter"/>
</dbReference>
<evidence type="ECO:0000256" key="14">
    <source>
        <dbReference type="ARBA" id="ARBA00023136"/>
    </source>
</evidence>
<keyword evidence="14 20" id="KW-0472">Membrane</keyword>
<evidence type="ECO:0000256" key="19">
    <source>
        <dbReference type="ARBA" id="ARBA00060592"/>
    </source>
</evidence>
<comment type="pathway">
    <text evidence="19">Glycan biosynthesis.</text>
</comment>
<dbReference type="AlphaFoldDB" id="A0A4R9GIG7"/>
<feature type="transmembrane region" description="Helical" evidence="20">
    <location>
        <begin position="12"/>
        <end position="30"/>
    </location>
</feature>
<protein>
    <recommendedName>
        <fullName evidence="17">peptidoglycan glycosyltransferase</fullName>
        <ecNumber evidence="17">2.4.99.28</ecNumber>
    </recommendedName>
</protein>
<evidence type="ECO:0000259" key="22">
    <source>
        <dbReference type="Pfam" id="PF00912"/>
    </source>
</evidence>
<dbReference type="OrthoDB" id="343702at2"/>
<keyword evidence="5 23" id="KW-0121">Carboxypeptidase</keyword>
<keyword evidence="16" id="KW-0961">Cell wall biogenesis/degradation</keyword>
<dbReference type="GO" id="GO:0009252">
    <property type="term" value="P:peptidoglycan biosynthetic process"/>
    <property type="evidence" value="ECO:0007669"/>
    <property type="project" value="UniProtKB-KW"/>
</dbReference>
<comment type="subcellular location">
    <subcellularLocation>
        <location evidence="1">Membrane</location>
    </subcellularLocation>
</comment>
<evidence type="ECO:0000256" key="11">
    <source>
        <dbReference type="ARBA" id="ARBA00022960"/>
    </source>
</evidence>
<evidence type="ECO:0000256" key="4">
    <source>
        <dbReference type="ARBA" id="ARBA00007739"/>
    </source>
</evidence>
<evidence type="ECO:0000256" key="10">
    <source>
        <dbReference type="ARBA" id="ARBA00022801"/>
    </source>
</evidence>
<dbReference type="Pfam" id="PF00905">
    <property type="entry name" value="Transpeptidase"/>
    <property type="match status" value="1"/>
</dbReference>
<evidence type="ECO:0000256" key="6">
    <source>
        <dbReference type="ARBA" id="ARBA00022670"/>
    </source>
</evidence>
<evidence type="ECO:0000256" key="3">
    <source>
        <dbReference type="ARBA" id="ARBA00007090"/>
    </source>
</evidence>
<evidence type="ECO:0000256" key="7">
    <source>
        <dbReference type="ARBA" id="ARBA00022676"/>
    </source>
</evidence>
<feature type="domain" description="Penicillin-binding protein transpeptidase" evidence="21">
    <location>
        <begin position="418"/>
        <end position="682"/>
    </location>
</feature>
<proteinExistence type="inferred from homology"/>
<dbReference type="EC" id="2.4.99.28" evidence="17"/>
<dbReference type="GO" id="GO:0016020">
    <property type="term" value="C:membrane"/>
    <property type="evidence" value="ECO:0007669"/>
    <property type="project" value="UniProtKB-SubCell"/>
</dbReference>
<evidence type="ECO:0000256" key="16">
    <source>
        <dbReference type="ARBA" id="ARBA00023316"/>
    </source>
</evidence>
<keyword evidence="10" id="KW-0378">Hydrolase</keyword>
<reference evidence="23" key="1">
    <citation type="journal article" date="2019" name="PLoS Negl. Trop. Dis.">
        <title>Revisiting the worldwide diversity of Leptospira species in the environment.</title>
        <authorList>
            <person name="Vincent A.T."/>
            <person name="Schiettekatte O."/>
            <person name="Bourhy P."/>
            <person name="Veyrier F.J."/>
            <person name="Picardeau M."/>
        </authorList>
    </citation>
    <scope>NUCLEOTIDE SEQUENCE [LARGE SCALE GENOMIC DNA]</scope>
    <source>
        <strain evidence="23">SSW15</strain>
    </source>
</reference>
<dbReference type="InterPro" id="IPR001264">
    <property type="entry name" value="Glyco_trans_51"/>
</dbReference>
<keyword evidence="15" id="KW-0511">Multifunctional enzyme</keyword>
<keyword evidence="6" id="KW-0645">Protease</keyword>
<organism evidence="23 24">
    <name type="scientific">Leptospira fletcheri</name>
    <dbReference type="NCBI Taxonomy" id="2484981"/>
    <lineage>
        <taxon>Bacteria</taxon>
        <taxon>Pseudomonadati</taxon>
        <taxon>Spirochaetota</taxon>
        <taxon>Spirochaetia</taxon>
        <taxon>Leptospirales</taxon>
        <taxon>Leptospiraceae</taxon>
        <taxon>Leptospira</taxon>
    </lineage>
</organism>
<dbReference type="Gene3D" id="3.40.710.10">
    <property type="entry name" value="DD-peptidase/beta-lactamase superfamily"/>
    <property type="match status" value="2"/>
</dbReference>
<dbReference type="SUPFAM" id="SSF56601">
    <property type="entry name" value="beta-lactamase/transpeptidase-like"/>
    <property type="match status" value="1"/>
</dbReference>
<evidence type="ECO:0000256" key="8">
    <source>
        <dbReference type="ARBA" id="ARBA00022679"/>
    </source>
</evidence>